<proteinExistence type="predicted"/>
<organism evidence="2 3">
    <name type="scientific">Drechmeria coniospora</name>
    <name type="common">Nematophagous fungus</name>
    <name type="synonym">Meria coniospora</name>
    <dbReference type="NCBI Taxonomy" id="98403"/>
    <lineage>
        <taxon>Eukaryota</taxon>
        <taxon>Fungi</taxon>
        <taxon>Dikarya</taxon>
        <taxon>Ascomycota</taxon>
        <taxon>Pezizomycotina</taxon>
        <taxon>Sordariomycetes</taxon>
        <taxon>Hypocreomycetidae</taxon>
        <taxon>Hypocreales</taxon>
        <taxon>Ophiocordycipitaceae</taxon>
        <taxon>Drechmeria</taxon>
    </lineage>
</organism>
<dbReference type="AlphaFoldDB" id="A0A151GCL6"/>
<sequence length="215" mass="23940">MPRGRAVTTKALGTESGDGEGKRQGTSNRDRNGEKNGEKHGEKHREKHGEKNGEKHVEKTGRSRGEARGQDKSKVRDGDGDVDSDNDSDRDSDRDRDSERGDDGWQRKRGQKRSRLSGVRAMPSSYWRPTANEWARSAVSGWSRTGWFEACACSAWTETSAFSTEARRQETIWKQRTKASVGARGCVIRDDDTSLADLSGLATWISRNARARANV</sequence>
<evidence type="ECO:0000256" key="1">
    <source>
        <dbReference type="SAM" id="MobiDB-lite"/>
    </source>
</evidence>
<dbReference type="RefSeq" id="XP_040654153.1">
    <property type="nucleotide sequence ID" value="XM_040804049.1"/>
</dbReference>
<accession>A0A151GCL6</accession>
<dbReference type="GeneID" id="63719404"/>
<gene>
    <name evidence="2" type="ORF">DCS_06761</name>
</gene>
<feature type="compositionally biased region" description="Basic and acidic residues" evidence="1">
    <location>
        <begin position="19"/>
        <end position="79"/>
    </location>
</feature>
<keyword evidence="3" id="KW-1185">Reference proteome</keyword>
<comment type="caution">
    <text evidence="2">The sequence shown here is derived from an EMBL/GenBank/DDBJ whole genome shotgun (WGS) entry which is preliminary data.</text>
</comment>
<dbReference type="Proteomes" id="UP000076580">
    <property type="component" value="Chromosome 03"/>
</dbReference>
<name>A0A151GCL6_DRECN</name>
<dbReference type="InParanoid" id="A0A151GCL6"/>
<dbReference type="EMBL" id="LAYC01000003">
    <property type="protein sequence ID" value="KYK54801.1"/>
    <property type="molecule type" value="Genomic_DNA"/>
</dbReference>
<feature type="region of interest" description="Disordered" evidence="1">
    <location>
        <begin position="1"/>
        <end position="120"/>
    </location>
</feature>
<evidence type="ECO:0000313" key="2">
    <source>
        <dbReference type="EMBL" id="KYK54801.1"/>
    </source>
</evidence>
<evidence type="ECO:0000313" key="3">
    <source>
        <dbReference type="Proteomes" id="UP000076580"/>
    </source>
</evidence>
<feature type="compositionally biased region" description="Basic and acidic residues" evidence="1">
    <location>
        <begin position="87"/>
        <end position="106"/>
    </location>
</feature>
<reference evidence="2 3" key="1">
    <citation type="journal article" date="2016" name="Sci. Rep.">
        <title>Insights into Adaptations to a Near-Obligate Nematode Endoparasitic Lifestyle from the Finished Genome of Drechmeria coniospora.</title>
        <authorList>
            <person name="Zhang L."/>
            <person name="Zhou Z."/>
            <person name="Guo Q."/>
            <person name="Fokkens L."/>
            <person name="Miskei M."/>
            <person name="Pocsi I."/>
            <person name="Zhang W."/>
            <person name="Chen M."/>
            <person name="Wang L."/>
            <person name="Sun Y."/>
            <person name="Donzelli B.G."/>
            <person name="Gibson D.M."/>
            <person name="Nelson D.R."/>
            <person name="Luo J.G."/>
            <person name="Rep M."/>
            <person name="Liu H."/>
            <person name="Yang S."/>
            <person name="Wang J."/>
            <person name="Krasnoff S.B."/>
            <person name="Xu Y."/>
            <person name="Molnar I."/>
            <person name="Lin M."/>
        </authorList>
    </citation>
    <scope>NUCLEOTIDE SEQUENCE [LARGE SCALE GENOMIC DNA]</scope>
    <source>
        <strain evidence="2 3">ARSEF 6962</strain>
    </source>
</reference>
<protein>
    <submittedName>
        <fullName evidence="2">Uncharacterized protein</fullName>
    </submittedName>
</protein>